<name>A0A150PGC3_SORCE</name>
<proteinExistence type="predicted"/>
<protein>
    <recommendedName>
        <fullName evidence="3">Arrestin-like N-terminal domain-containing protein</fullName>
    </recommendedName>
</protein>
<comment type="caution">
    <text evidence="1">The sequence shown here is derived from an EMBL/GenBank/DDBJ whole genome shotgun (WGS) entry which is preliminary data.</text>
</comment>
<evidence type="ECO:0000313" key="2">
    <source>
        <dbReference type="Proteomes" id="UP000075420"/>
    </source>
</evidence>
<evidence type="ECO:0008006" key="3">
    <source>
        <dbReference type="Google" id="ProtNLM"/>
    </source>
</evidence>
<dbReference type="Gene3D" id="2.60.40.640">
    <property type="match status" value="1"/>
</dbReference>
<dbReference type="EMBL" id="JELY01001746">
    <property type="protein sequence ID" value="KYF54727.1"/>
    <property type="molecule type" value="Genomic_DNA"/>
</dbReference>
<organism evidence="1 2">
    <name type="scientific">Sorangium cellulosum</name>
    <name type="common">Polyangium cellulosum</name>
    <dbReference type="NCBI Taxonomy" id="56"/>
    <lineage>
        <taxon>Bacteria</taxon>
        <taxon>Pseudomonadati</taxon>
        <taxon>Myxococcota</taxon>
        <taxon>Polyangia</taxon>
        <taxon>Polyangiales</taxon>
        <taxon>Polyangiaceae</taxon>
        <taxon>Sorangium</taxon>
    </lineage>
</organism>
<accession>A0A150PGC3</accession>
<gene>
    <name evidence="1" type="ORF">BE08_09300</name>
</gene>
<sequence length="585" mass="62044">MRSRPFIALRLPEVVHPGETFDVELSLDSATATPIDFVRVTLRYTQTLWSVDRGDVLQARDRLVLGEEVTGRSRLEEGVHCYRASFALPGDVPPTHMGFVAELRCGIRVVVSIPWWPDARESGEVVVRPAVGPRPKSEPFTSASARGAGSFVEVSLPDRTFAPGDTLTGAVAFGGLGGRRASALEVALVGVERVDTGGHRLSRETHRLSFFRDLGGTREGQEVPFRIEVPGDLAPTFSTEEVSLEYALEAVLAHAGGQVVHRVPVDIGSFAPRPGGDAKRPRVGAARWRAVWRRAGERAGLSLREGVDGLGLRGVRAGCVVEVAPVDERSAPGLGATVRFAEPWGLDLQVRPRRALERVGAVTGDPAFDGRFRAWGREDAQVLAALTPALRAALGAFRGVDLNDARARVRSAVGAFDESALELFLRQVEALAQAIAEAGAALPPPASMAAWLAAWRRFAQESDGALLVAPMRLSGTFEGAHFEVQTRFKGAAPAGARIAVRLDPPSGGASGSKTPAGEAIAAEILDQAARLGGVAEEEGIAVAPGEISVALAAPLADPAAAREVLRPMLALGRELRGERRGGPYR</sequence>
<dbReference type="AlphaFoldDB" id="A0A150PGC3"/>
<reference evidence="1 2" key="1">
    <citation type="submission" date="2014-02" db="EMBL/GenBank/DDBJ databases">
        <title>The small core and large imbalanced accessory genome model reveals a collaborative survival strategy of Sorangium cellulosum strains in nature.</title>
        <authorList>
            <person name="Han K."/>
            <person name="Peng R."/>
            <person name="Blom J."/>
            <person name="Li Y.-Z."/>
        </authorList>
    </citation>
    <scope>NUCLEOTIDE SEQUENCE [LARGE SCALE GENOMIC DNA]</scope>
    <source>
        <strain evidence="1 2">So0157-25</strain>
    </source>
</reference>
<dbReference type="InterPro" id="IPR014752">
    <property type="entry name" value="Arrestin-like_C"/>
</dbReference>
<dbReference type="Proteomes" id="UP000075420">
    <property type="component" value="Unassembled WGS sequence"/>
</dbReference>
<evidence type="ECO:0000313" key="1">
    <source>
        <dbReference type="EMBL" id="KYF54727.1"/>
    </source>
</evidence>